<gene>
    <name evidence="1" type="ORF">MGEO_19810</name>
</gene>
<dbReference type="AlphaFoldDB" id="A0A1X4NA78"/>
<accession>A0A1X4NA78</accession>
<evidence type="ECO:0000313" key="2">
    <source>
        <dbReference type="Proteomes" id="UP000193926"/>
    </source>
</evidence>
<comment type="caution">
    <text evidence="1">The sequence shown here is derived from an EMBL/GenBank/DDBJ whole genome shotgun (WGS) entry which is preliminary data.</text>
</comment>
<reference evidence="1 2" key="1">
    <citation type="submission" date="2014-03" db="EMBL/GenBank/DDBJ databases">
        <title>The draft genome sequence of Marivita geojedonensis KCTC 23882.</title>
        <authorList>
            <person name="Lai Q."/>
            <person name="Shao Z."/>
        </authorList>
    </citation>
    <scope>NUCLEOTIDE SEQUENCE [LARGE SCALE GENOMIC DNA]</scope>
    <source>
        <strain evidence="1 2">DPG-138</strain>
    </source>
</reference>
<name>A0A1X4NA78_9RHOB</name>
<protein>
    <submittedName>
        <fullName evidence="1">Uncharacterized protein</fullName>
    </submittedName>
</protein>
<evidence type="ECO:0000313" key="1">
    <source>
        <dbReference type="EMBL" id="OSQ43214.1"/>
    </source>
</evidence>
<organism evidence="1 2">
    <name type="scientific">Marivita geojedonensis</name>
    <dbReference type="NCBI Taxonomy" id="1123756"/>
    <lineage>
        <taxon>Bacteria</taxon>
        <taxon>Pseudomonadati</taxon>
        <taxon>Pseudomonadota</taxon>
        <taxon>Alphaproteobacteria</taxon>
        <taxon>Rhodobacterales</taxon>
        <taxon>Roseobacteraceae</taxon>
        <taxon>Marivita</taxon>
    </lineage>
</organism>
<proteinExistence type="predicted"/>
<sequence length="70" mass="8309">MVPREERHHRFQFTTSREEERLPILCGPKPETCDGDTREEERCHRRVHDIQGGGEDADLVWADWPGILRR</sequence>
<dbReference type="EMBL" id="JFKC01000037">
    <property type="protein sequence ID" value="OSQ43214.1"/>
    <property type="molecule type" value="Genomic_DNA"/>
</dbReference>
<keyword evidence="2" id="KW-1185">Reference proteome</keyword>
<dbReference type="Proteomes" id="UP000193926">
    <property type="component" value="Unassembled WGS sequence"/>
</dbReference>